<reference evidence="1" key="1">
    <citation type="submission" date="2015-08" db="EMBL/GenBank/DDBJ databases">
        <title>Candidatus Bacteriodes Periocalifornicus.</title>
        <authorList>
            <person name="McLean J.S."/>
            <person name="Kelley S."/>
        </authorList>
    </citation>
    <scope>NUCLEOTIDE SEQUENCE [LARGE SCALE GENOMIC DNA]</scope>
    <source>
        <strain evidence="1">12B</strain>
    </source>
</reference>
<evidence type="ECO:0000313" key="2">
    <source>
        <dbReference type="Proteomes" id="UP000054172"/>
    </source>
</evidence>
<dbReference type="InterPro" id="IPR010035">
    <property type="entry name" value="Thi_S"/>
</dbReference>
<gene>
    <name evidence="1" type="ORF">AL399_05265</name>
</gene>
<dbReference type="EMBL" id="LIIK01000021">
    <property type="protein sequence ID" value="KQM08803.1"/>
    <property type="molecule type" value="Genomic_DNA"/>
</dbReference>
<accession>A0A0Q4AXS6</accession>
<dbReference type="STRING" id="1702214.AL399_05265"/>
<comment type="caution">
    <text evidence="1">The sequence shown here is derived from an EMBL/GenBank/DDBJ whole genome shotgun (WGS) entry which is preliminary data.</text>
</comment>
<keyword evidence="2" id="KW-1185">Reference proteome</keyword>
<dbReference type="InterPro" id="IPR003749">
    <property type="entry name" value="ThiS/MoaD-like"/>
</dbReference>
<dbReference type="SUPFAM" id="SSF54285">
    <property type="entry name" value="MoaD/ThiS"/>
    <property type="match status" value="1"/>
</dbReference>
<dbReference type="PANTHER" id="PTHR34472">
    <property type="entry name" value="SULFUR CARRIER PROTEIN THIS"/>
    <property type="match status" value="1"/>
</dbReference>
<dbReference type="AlphaFoldDB" id="A0A0Q4AXS6"/>
<organism evidence="1 2">
    <name type="scientific">Candidatus [Bacteroides] periocalifornicus</name>
    <dbReference type="NCBI Taxonomy" id="1702214"/>
    <lineage>
        <taxon>Bacteria</taxon>
        <taxon>Pseudomonadati</taxon>
        <taxon>Bacteroidota</taxon>
    </lineage>
</organism>
<sequence>MEIMVNGQPQSMAAGSTVADIAEARELVGKGGVAIAVNGAVVRQADWPRKRLEEGDKVVILTAVQGG</sequence>
<dbReference type="PATRIC" id="fig|1702214.3.peg.2075"/>
<dbReference type="NCBIfam" id="TIGR01683">
    <property type="entry name" value="thiS"/>
    <property type="match status" value="1"/>
</dbReference>
<evidence type="ECO:0008006" key="3">
    <source>
        <dbReference type="Google" id="ProtNLM"/>
    </source>
</evidence>
<proteinExistence type="predicted"/>
<evidence type="ECO:0000313" key="1">
    <source>
        <dbReference type="EMBL" id="KQM08803.1"/>
    </source>
</evidence>
<dbReference type="CDD" id="cd00565">
    <property type="entry name" value="Ubl_ThiS"/>
    <property type="match status" value="1"/>
</dbReference>
<dbReference type="InterPro" id="IPR016155">
    <property type="entry name" value="Mopterin_synth/thiamin_S_b"/>
</dbReference>
<dbReference type="InterPro" id="IPR012675">
    <property type="entry name" value="Beta-grasp_dom_sf"/>
</dbReference>
<protein>
    <recommendedName>
        <fullName evidence="3">Thiamine biosynthesis protein ThiS</fullName>
    </recommendedName>
</protein>
<dbReference type="Proteomes" id="UP000054172">
    <property type="component" value="Unassembled WGS sequence"/>
</dbReference>
<dbReference type="PANTHER" id="PTHR34472:SF1">
    <property type="entry name" value="SULFUR CARRIER PROTEIN THIS"/>
    <property type="match status" value="1"/>
</dbReference>
<name>A0A0Q4AXS6_9BACT</name>
<dbReference type="Gene3D" id="3.10.20.30">
    <property type="match status" value="1"/>
</dbReference>
<dbReference type="Pfam" id="PF02597">
    <property type="entry name" value="ThiS"/>
    <property type="match status" value="1"/>
</dbReference>